<dbReference type="AlphaFoldDB" id="A0A1V9XX09"/>
<organism evidence="1 2">
    <name type="scientific">Tropilaelaps mercedesae</name>
    <dbReference type="NCBI Taxonomy" id="418985"/>
    <lineage>
        <taxon>Eukaryota</taxon>
        <taxon>Metazoa</taxon>
        <taxon>Ecdysozoa</taxon>
        <taxon>Arthropoda</taxon>
        <taxon>Chelicerata</taxon>
        <taxon>Arachnida</taxon>
        <taxon>Acari</taxon>
        <taxon>Parasitiformes</taxon>
        <taxon>Mesostigmata</taxon>
        <taxon>Gamasina</taxon>
        <taxon>Dermanyssoidea</taxon>
        <taxon>Laelapidae</taxon>
        <taxon>Tropilaelaps</taxon>
    </lineage>
</organism>
<comment type="caution">
    <text evidence="1">The sequence shown here is derived from an EMBL/GenBank/DDBJ whole genome shotgun (WGS) entry which is preliminary data.</text>
</comment>
<evidence type="ECO:0000313" key="1">
    <source>
        <dbReference type="EMBL" id="OQR78020.1"/>
    </source>
</evidence>
<proteinExistence type="predicted"/>
<dbReference type="InParanoid" id="A0A1V9XX09"/>
<gene>
    <name evidence="1" type="ORF">BIW11_06685</name>
</gene>
<name>A0A1V9XX09_9ACAR</name>
<dbReference type="OrthoDB" id="10467815at2759"/>
<evidence type="ECO:0000313" key="2">
    <source>
        <dbReference type="Proteomes" id="UP000192247"/>
    </source>
</evidence>
<dbReference type="Proteomes" id="UP000192247">
    <property type="component" value="Unassembled WGS sequence"/>
</dbReference>
<protein>
    <submittedName>
        <fullName evidence="1">Uncharacterized protein</fullName>
    </submittedName>
</protein>
<sequence length="219" mass="24319">MAEIDKILCESCQKTISECLCPASACVACTRCFIPELLKVHKRMCGNLQETCPFCENKYFVRDRPVHRRNCAAYKKDSVKRLFYTEALEHWTPGDNLYRPTFDSELLVEYVRALIVRLDKAALESKRRRKALMYLRRRAQKSRFVVPSLASVNLNDRPSSPGLRDCASPSGIVAPSASTVLSGSEVVSEVTSTAVVPYVPKAGFALPPPPPPPPLPPPA</sequence>
<accession>A0A1V9XX09</accession>
<dbReference type="EMBL" id="MNPL01002733">
    <property type="protein sequence ID" value="OQR78020.1"/>
    <property type="molecule type" value="Genomic_DNA"/>
</dbReference>
<reference evidence="1 2" key="1">
    <citation type="journal article" date="2017" name="Gigascience">
        <title>Draft genome of the honey bee ectoparasitic mite, Tropilaelaps mercedesae, is shaped by the parasitic life history.</title>
        <authorList>
            <person name="Dong X."/>
            <person name="Armstrong S.D."/>
            <person name="Xia D."/>
            <person name="Makepeace B.L."/>
            <person name="Darby A.C."/>
            <person name="Kadowaki T."/>
        </authorList>
    </citation>
    <scope>NUCLEOTIDE SEQUENCE [LARGE SCALE GENOMIC DNA]</scope>
    <source>
        <strain evidence="1">Wuxi-XJTLU</strain>
    </source>
</reference>
<keyword evidence="2" id="KW-1185">Reference proteome</keyword>